<accession>A0A8C4QXX2</accession>
<dbReference type="Gene3D" id="1.10.246.10">
    <property type="match status" value="5"/>
</dbReference>
<keyword evidence="4" id="KW-1015">Disulfide bond</keyword>
<evidence type="ECO:0000256" key="3">
    <source>
        <dbReference type="ARBA" id="ARBA00022737"/>
    </source>
</evidence>
<dbReference type="GO" id="GO:0036094">
    <property type="term" value="F:small molecule binding"/>
    <property type="evidence" value="ECO:0007669"/>
    <property type="project" value="TreeGrafter"/>
</dbReference>
<evidence type="ECO:0000256" key="4">
    <source>
        <dbReference type="ARBA" id="ARBA00023157"/>
    </source>
</evidence>
<protein>
    <recommendedName>
        <fullName evidence="6">Albumin domain-containing protein</fullName>
    </recommendedName>
</protein>
<evidence type="ECO:0000313" key="7">
    <source>
        <dbReference type="Ensembl" id="ENSEBUP00000022250.1"/>
    </source>
</evidence>
<feature type="compositionally biased region" description="Basic residues" evidence="5">
    <location>
        <begin position="304"/>
        <end position="327"/>
    </location>
</feature>
<evidence type="ECO:0000259" key="6">
    <source>
        <dbReference type="PROSITE" id="PS51438"/>
    </source>
</evidence>
<keyword evidence="8" id="KW-1185">Reference proteome</keyword>
<dbReference type="GO" id="GO:0072562">
    <property type="term" value="C:blood microparticle"/>
    <property type="evidence" value="ECO:0007669"/>
    <property type="project" value="TreeGrafter"/>
</dbReference>
<feature type="compositionally biased region" description="Basic and acidic residues" evidence="5">
    <location>
        <begin position="264"/>
        <end position="279"/>
    </location>
</feature>
<sequence length="764" mass="88540">MKMSGKETLIKSIIVRVSRNMHQMPFEKMHFLAQKAGGIAEECCKDGAEENCLTEKLIRFRAEEERAKAIGRIFCRRFRTMGEKVITQRAFVRVSQEVPSIKQEVAMKIAEEVAHKAEKCCQRHHAACLHDELHLVLDVICKHASELAPDAHRCCLIAGQGRLPCFDKLRPHREMGVFIPNPTLYLLCLYPDKANHQELENVVLFTVAKRFPRAAAHLVIHLAHDIVGIDKKCCYKRKDHDSHEEQQIDHYHAHHRHNGKHSHSHGDSHEHHNDSSHSHSHEHHQHGSHSHSHEHHNDSSHSHSHEHHQHGSHSHSHEHHDHHHKHGKSDEHEHFPHFEVDFFGHHIKHDECVVQEAHRAAEFMYAAERQERRICHSLKLSGRNHYHHKEIVLLSQHYPSLPFDVVEKFAHTFTHMVMRCCNPGGAFPWISHNQKHDETSLFPGCYEKKIFQFVDMMCAEKEFLDNVPDAITCCESSGFKRKHCLMSMEPEGGMTSHTHRPFPNSTAELFSRISCLYHDLEHHNHIDWVLWKLSHLMPGLGLSDILKLMLELQDDHEKCCHIPKSLECLTKQNEEFNTHIYSIYDNMDNECKELLEKKDHYHDKLLMEWARDIPNVPFSTLAHKIKTVLQHSKFACPKDHLPAIHHMKDHIKEMVCTLGGACCFTSGESHAHDEETHLETHLDKLLVNDVCHGALKHPQELRCRIITHVARKYPTQDLEHTVMYAESFVKSGEECCEKPEIKNCLQGHFNTTADVMKNLLSNLS</sequence>
<organism evidence="7 8">
    <name type="scientific">Eptatretus burgeri</name>
    <name type="common">Inshore hagfish</name>
    <dbReference type="NCBI Taxonomy" id="7764"/>
    <lineage>
        <taxon>Eukaryota</taxon>
        <taxon>Metazoa</taxon>
        <taxon>Chordata</taxon>
        <taxon>Craniata</taxon>
        <taxon>Vertebrata</taxon>
        <taxon>Cyclostomata</taxon>
        <taxon>Myxini</taxon>
        <taxon>Myxiniformes</taxon>
        <taxon>Myxinidae</taxon>
        <taxon>Eptatretinae</taxon>
        <taxon>Eptatretus</taxon>
    </lineage>
</organism>
<dbReference type="SMART" id="SM00103">
    <property type="entry name" value="ALBUMIN"/>
    <property type="match status" value="2"/>
</dbReference>
<feature type="domain" description="Albumin" evidence="6">
    <location>
        <begin position="362"/>
        <end position="578"/>
    </location>
</feature>
<reference evidence="7" key="1">
    <citation type="submission" date="2025-08" db="UniProtKB">
        <authorList>
            <consortium name="Ensembl"/>
        </authorList>
    </citation>
    <scope>IDENTIFICATION</scope>
</reference>
<evidence type="ECO:0000256" key="2">
    <source>
        <dbReference type="ARBA" id="ARBA00022525"/>
    </source>
</evidence>
<reference evidence="7" key="2">
    <citation type="submission" date="2025-09" db="UniProtKB">
        <authorList>
            <consortium name="Ensembl"/>
        </authorList>
    </citation>
    <scope>IDENTIFICATION</scope>
</reference>
<evidence type="ECO:0000313" key="8">
    <source>
        <dbReference type="Proteomes" id="UP000694388"/>
    </source>
</evidence>
<dbReference type="InterPro" id="IPR014760">
    <property type="entry name" value="Serum_albumin_N"/>
</dbReference>
<dbReference type="Ensembl" id="ENSEBUT00000022826.1">
    <property type="protein sequence ID" value="ENSEBUP00000022250.1"/>
    <property type="gene ID" value="ENSEBUG00000013708.1"/>
</dbReference>
<dbReference type="AlphaFoldDB" id="A0A8C4QXX2"/>
<dbReference type="PROSITE" id="PS51438">
    <property type="entry name" value="ALBUMIN_2"/>
    <property type="match status" value="3"/>
</dbReference>
<evidence type="ECO:0000256" key="5">
    <source>
        <dbReference type="SAM" id="MobiDB-lite"/>
    </source>
</evidence>
<feature type="domain" description="Albumin" evidence="6">
    <location>
        <begin position="62"/>
        <end position="250"/>
    </location>
</feature>
<name>A0A8C4QXX2_EPTBU</name>
<feature type="region of interest" description="Disordered" evidence="5">
    <location>
        <begin position="254"/>
        <end position="331"/>
    </location>
</feature>
<dbReference type="SUPFAM" id="SSF48552">
    <property type="entry name" value="Serum albumin-like"/>
    <property type="match status" value="4"/>
</dbReference>
<dbReference type="InterPro" id="IPR020858">
    <property type="entry name" value="Serum_albumin-like"/>
</dbReference>
<feature type="domain" description="Albumin" evidence="6">
    <location>
        <begin position="1"/>
        <end position="61"/>
    </location>
</feature>
<evidence type="ECO:0000256" key="1">
    <source>
        <dbReference type="ARBA" id="ARBA00004613"/>
    </source>
</evidence>
<keyword evidence="3" id="KW-0677">Repeat</keyword>
<feature type="compositionally biased region" description="Basic residues" evidence="5">
    <location>
        <begin position="254"/>
        <end position="263"/>
    </location>
</feature>
<dbReference type="Proteomes" id="UP000694388">
    <property type="component" value="Unplaced"/>
</dbReference>
<dbReference type="PRINTS" id="PR00802">
    <property type="entry name" value="SERUMALBUMIN"/>
</dbReference>
<dbReference type="Pfam" id="PF00273">
    <property type="entry name" value="Serum_albumin"/>
    <property type="match status" value="2"/>
</dbReference>
<dbReference type="GO" id="GO:0005737">
    <property type="term" value="C:cytoplasm"/>
    <property type="evidence" value="ECO:0007669"/>
    <property type="project" value="TreeGrafter"/>
</dbReference>
<comment type="subcellular location">
    <subcellularLocation>
        <location evidence="1">Secreted</location>
    </subcellularLocation>
</comment>
<dbReference type="InterPro" id="IPR000264">
    <property type="entry name" value="ALB/AFP/VDB"/>
</dbReference>
<keyword evidence="2" id="KW-0964">Secreted</keyword>
<feature type="compositionally biased region" description="Basic residues" evidence="5">
    <location>
        <begin position="280"/>
        <end position="294"/>
    </location>
</feature>
<proteinExistence type="predicted"/>
<dbReference type="PANTHER" id="PTHR11385">
    <property type="entry name" value="SERUM ALBUMIN-RELATED"/>
    <property type="match status" value="1"/>
</dbReference>